<keyword evidence="2" id="KW-0732">Signal</keyword>
<dbReference type="RefSeq" id="WP_107721401.1">
    <property type="nucleotide sequence ID" value="NZ_QAZN01000006.1"/>
</dbReference>
<keyword evidence="3 5" id="KW-0378">Hydrolase</keyword>
<dbReference type="Pfam" id="PF07745">
    <property type="entry name" value="Glyco_hydro_53"/>
    <property type="match status" value="1"/>
</dbReference>
<comment type="similarity">
    <text evidence="1 5">Belongs to the glycosyl hydrolase 53 family.</text>
</comment>
<protein>
    <recommendedName>
        <fullName evidence="5">Arabinogalactan endo-beta-1,4-galactanase</fullName>
        <ecNumber evidence="5">3.2.1.89</ecNumber>
    </recommendedName>
</protein>
<evidence type="ECO:0000256" key="5">
    <source>
        <dbReference type="RuleBase" id="RU361192"/>
    </source>
</evidence>
<evidence type="ECO:0000256" key="2">
    <source>
        <dbReference type="ARBA" id="ARBA00022729"/>
    </source>
</evidence>
<comment type="caution">
    <text evidence="7">The sequence shown here is derived from an EMBL/GenBank/DDBJ whole genome shotgun (WGS) entry which is preliminary data.</text>
</comment>
<feature type="region of interest" description="Disordered" evidence="6">
    <location>
        <begin position="84"/>
        <end position="125"/>
    </location>
</feature>
<feature type="region of interest" description="Disordered" evidence="6">
    <location>
        <begin position="43"/>
        <end position="69"/>
    </location>
</feature>
<evidence type="ECO:0000256" key="1">
    <source>
        <dbReference type="ARBA" id="ARBA00010687"/>
    </source>
</evidence>
<dbReference type="PANTHER" id="PTHR34983:SF2">
    <property type="entry name" value="ENDO-BETA-1,4-GALACTANASE"/>
    <property type="match status" value="1"/>
</dbReference>
<dbReference type="GO" id="GO:0031218">
    <property type="term" value="F:arabinogalactan endo-1,4-beta-galactosidase activity"/>
    <property type="evidence" value="ECO:0007669"/>
    <property type="project" value="UniProtKB-EC"/>
</dbReference>
<feature type="compositionally biased region" description="Polar residues" evidence="6">
    <location>
        <begin position="106"/>
        <end position="125"/>
    </location>
</feature>
<dbReference type="SUPFAM" id="SSF51445">
    <property type="entry name" value="(Trans)glycosidases"/>
    <property type="match status" value="1"/>
</dbReference>
<accession>A0A2T5Q3V6</accession>
<dbReference type="GO" id="GO:0045490">
    <property type="term" value="P:pectin catabolic process"/>
    <property type="evidence" value="ECO:0007669"/>
    <property type="project" value="TreeGrafter"/>
</dbReference>
<dbReference type="Gene3D" id="3.20.20.80">
    <property type="entry name" value="Glycosidases"/>
    <property type="match status" value="1"/>
</dbReference>
<feature type="compositionally biased region" description="Polar residues" evidence="6">
    <location>
        <begin position="46"/>
        <end position="59"/>
    </location>
</feature>
<reference evidence="8" key="1">
    <citation type="submission" date="2018-04" db="EMBL/GenBank/DDBJ databases">
        <title>Draft Genome Sequences of 10 Lactobacillus Species from 22 Commercial Probiotic Products.</title>
        <authorList>
            <person name="Gangiredla J."/>
            <person name="Barnaba T.J."/>
            <person name="Mammel M.K."/>
            <person name="Lacher D.W."/>
            <person name="Elkins C.A."/>
            <person name="Lampel K.A."/>
            <person name="Whitehouse C.A."/>
            <person name="Tartera C."/>
        </authorList>
    </citation>
    <scope>NUCLEOTIDE SEQUENCE [LARGE SCALE GENOMIC DNA]</scope>
    <source>
        <strain evidence="8">DS12_10</strain>
    </source>
</reference>
<sequence>MEQKKHFKLYKSGKQWITAAIATIAVSTGIILGEVAQADTTDAADNQSVATQPISDQQENNNNSNNNKQTQTLKTFTTESVAEINHPQESVSNNDTLSKEPATLKATPSQTQSYDQNDNGSYGNFDSIEVNNNQLHVTGWQATNQAAAYGNQNRFLIVIGHNDKGEQAELGRTKLNNQTIVQRPDVKNVHNVYNAENSGFDAKIKLDTNKLNTYRNAIQIVSRYSGSADGNSQFVDYVSAPVIFDRQNYAWLDEMGVVNNQLHVTGWNATNKALGKDNHYIILFDRTLGHEITRKKVNSISRIDVAEAYPQVINAEQSGFTADFSLDNLDLTHELQIISRYSDADNGEGNYVSYWLAPQRLLPQEAANQGYIDQFNISKNGKVTVTGWHASDVATVENNRFLILFDQTAGHQIASTKISNVTRPDVAQAYPNIKGALDSGFNATFDVNPADIVFGHQYSIVSRYSTDPNGNGNDGKRTDFWSPSIVLNQSANAIDQLYLTNNGIHVTGWMASDASATQNHPYILVMNNGKEITRKAVQLSTRSDVAKVYPSIFNSENSGFNTTINLPKEIDLSQLKDVQILLRFSAADDGNPTATLPVTDQWSNKYDLTANQGSFDYVKVNGNTVEVQGWHASNLSYGKPYQYIIVLQNGREIGRSIVMGSEGNLVRSDVERVFPGILNSGQSGFQSSVVLNTDLKNTAIQLIHRFTDDPVGNGNYIDINSPVYVVKDSYQTSGSFNSDSMRAKRDLTAQRIAQKLMQQQGISVLYDWTNQNNNYQELTIHDIAQELAQGDVNNDSKVINEKLHNNALLDGNVISTAIYDLPQTMDYNQLADNFINNLPTNTTLNNCVVGVGVANNKLAIVLFKPGEQALTEKATSNLIGQVAETYKNAGVTVDVENGLQTGAEISTTDLGEAFKQVSPMLLTGEKGTVISYDTLKTIFAALPGNSTALEGSKNYYNGNDAYHYQFWLDGQSADDKLNNFLALNKNAKYGDQLKVNYTATLVYGSETGSNTENIDETPTSKKSADEVSLAYQNGTETGARYETVKVDPIPNMKQDTIRGVDVSSYLALVKNGVQFYDFNGQPADLMKVLSDAGVNYIRIRMWVDPYNAAGESYGGGIDDEATVIQIAKDAKKYGMKVLLGLHYSDFWADPATQLVPKQWKNLDDQDLNAEVYLYTKKLVNDFTKVGINIDMAQLGNEITKGIIGVHDEKLGANIWQTEPQASRITSLLSSASRAFREAAPKTQLAVHIETPDMHNYDMIMNSLKTHGVDYDVLGSSYYPFWGWGGNNPDNIANVEKMVKDKYGKKFMIAESGWPFTLENADGTPNNVSWDPGHYAVSPQGQVDEIGAMYKAILSNDNGLGAFYWEPAWIPVKAGWNNWEYNKLMGDVQGTGWASINARGYYPDSKIMYEGKPASGGTSWDNNTLFDDHGYPLQSLMMYKGFLNGYVSPANVTSSLNAKINAVYKADEVNLTNPLKIGDALELNNVLNKEGQQLLNGTHNTSISDASLKAIFNDLQDGFKSENYVDEAGNKYHYEFWLDGNNTAEKLSNFLKANQNAKYGVPLTVNYSATLVADKQVETVTSPVNATVSEVWGIDGVSIDHPLKTGDSLPAEDLATLQKTVAAALTGEKGTVINAQSFNNLAKVLPGTYGTTGALSGQKIYTLKDGNQYHYEYWLTTASLQAANQGAKYGDPINLTYSASLKWIDPSNK</sequence>
<dbReference type="EMBL" id="QAZN01000006">
    <property type="protein sequence ID" value="PTV04124.1"/>
    <property type="molecule type" value="Genomic_DNA"/>
</dbReference>
<dbReference type="EC" id="3.2.1.89" evidence="5"/>
<dbReference type="InterPro" id="IPR011683">
    <property type="entry name" value="Glyco_hydro_53"/>
</dbReference>
<dbReference type="InterPro" id="IPR017853">
    <property type="entry name" value="GH"/>
</dbReference>
<dbReference type="Proteomes" id="UP000244083">
    <property type="component" value="Unassembled WGS sequence"/>
</dbReference>
<evidence type="ECO:0000256" key="4">
    <source>
        <dbReference type="ARBA" id="ARBA00023295"/>
    </source>
</evidence>
<dbReference type="GO" id="GO:0015926">
    <property type="term" value="F:glucosidase activity"/>
    <property type="evidence" value="ECO:0007669"/>
    <property type="project" value="InterPro"/>
</dbReference>
<dbReference type="InterPro" id="IPR022263">
    <property type="entry name" value="KxYKxGKxW"/>
</dbReference>
<evidence type="ECO:0000256" key="3">
    <source>
        <dbReference type="ARBA" id="ARBA00022801"/>
    </source>
</evidence>
<comment type="catalytic activity">
    <reaction evidence="5">
        <text>The enzyme specifically hydrolyzes (1-&gt;4)-beta-D-galactosidic linkages in type I arabinogalactans.</text>
        <dbReference type="EC" id="3.2.1.89"/>
    </reaction>
</comment>
<evidence type="ECO:0000313" key="7">
    <source>
        <dbReference type="EMBL" id="PTV04124.1"/>
    </source>
</evidence>
<dbReference type="Pfam" id="PF19258">
    <property type="entry name" value="KxYKxGKxW_sig"/>
    <property type="match status" value="1"/>
</dbReference>
<evidence type="ECO:0000256" key="6">
    <source>
        <dbReference type="SAM" id="MobiDB-lite"/>
    </source>
</evidence>
<evidence type="ECO:0000313" key="8">
    <source>
        <dbReference type="Proteomes" id="UP000244083"/>
    </source>
</evidence>
<dbReference type="NCBIfam" id="TIGR03715">
    <property type="entry name" value="KxYKxGKxW"/>
    <property type="match status" value="1"/>
</dbReference>
<feature type="compositionally biased region" description="Polar residues" evidence="6">
    <location>
        <begin position="87"/>
        <end position="96"/>
    </location>
</feature>
<organism evidence="7 8">
    <name type="scientific">Limosilactobacillus reuteri</name>
    <name type="common">Lactobacillus reuteri</name>
    <dbReference type="NCBI Taxonomy" id="1598"/>
    <lineage>
        <taxon>Bacteria</taxon>
        <taxon>Bacillati</taxon>
        <taxon>Bacillota</taxon>
        <taxon>Bacilli</taxon>
        <taxon>Lactobacillales</taxon>
        <taxon>Lactobacillaceae</taxon>
        <taxon>Limosilactobacillus</taxon>
    </lineage>
</organism>
<keyword evidence="4 5" id="KW-0326">Glycosidase</keyword>
<dbReference type="PANTHER" id="PTHR34983">
    <property type="entry name" value="ARABINOGALACTAN ENDO-BETA-1,4-GALACTANASE A"/>
    <property type="match status" value="1"/>
</dbReference>
<gene>
    <name evidence="7" type="ORF">DB325_04815</name>
</gene>
<name>A0A2T5Q3V6_LIMRT</name>
<proteinExistence type="inferred from homology"/>